<name>A0A6L5R5B1_9MICO</name>
<accession>A0A6L5R5B1</accession>
<dbReference type="RefSeq" id="WP_154347333.1">
    <property type="nucleotide sequence ID" value="NZ_WKJD01000018.1"/>
</dbReference>
<dbReference type="PROSITE" id="PS51257">
    <property type="entry name" value="PROKAR_LIPOPROTEIN"/>
    <property type="match status" value="1"/>
</dbReference>
<organism evidence="1 2">
    <name type="scientific">Agromyces kandeliae</name>
    <dbReference type="NCBI Taxonomy" id="2666141"/>
    <lineage>
        <taxon>Bacteria</taxon>
        <taxon>Bacillati</taxon>
        <taxon>Actinomycetota</taxon>
        <taxon>Actinomycetes</taxon>
        <taxon>Micrococcales</taxon>
        <taxon>Microbacteriaceae</taxon>
        <taxon>Agromyces</taxon>
    </lineage>
</organism>
<protein>
    <submittedName>
        <fullName evidence="1">Uncharacterized protein</fullName>
    </submittedName>
</protein>
<evidence type="ECO:0000313" key="2">
    <source>
        <dbReference type="Proteomes" id="UP000476511"/>
    </source>
</evidence>
<comment type="caution">
    <text evidence="1">The sequence shown here is derived from an EMBL/GenBank/DDBJ whole genome shotgun (WGS) entry which is preliminary data.</text>
</comment>
<reference evidence="1 2" key="1">
    <citation type="submission" date="2019-11" db="EMBL/GenBank/DDBJ databases">
        <title>Agromyces kandeliae sp. nov., isolated from mangrove soil.</title>
        <authorList>
            <person name="Wang R."/>
        </authorList>
    </citation>
    <scope>NUCLEOTIDE SEQUENCE [LARGE SCALE GENOMIC DNA]</scope>
    <source>
        <strain evidence="1 2">Q22</strain>
    </source>
</reference>
<sequence>MSKNEHMHSQTAAIVGCDRETIGVPSLVQGAYGRRGNLELVACDGQEGLWVFWFNADLESDPLETPEVPPGSWSSGLRFAPGTRFVAAQILQSALGPDHLEVLALADHGELQSWYWSPGPGFRLRAEPAARGVTAFRAVHSDGVLSVSAMQRGGLIAHVRSDGSGYPERTWTTVQGGPGLDEPGPTVDVADARETGATGLREVRSSRDGGTIEATWRDAQGRIRHLGIPSP</sequence>
<dbReference type="EMBL" id="WKJD01000018">
    <property type="protein sequence ID" value="MRX44764.1"/>
    <property type="molecule type" value="Genomic_DNA"/>
</dbReference>
<proteinExistence type="predicted"/>
<dbReference type="SUPFAM" id="SSF89372">
    <property type="entry name" value="Fucose-specific lectin"/>
    <property type="match status" value="1"/>
</dbReference>
<dbReference type="AlphaFoldDB" id="A0A6L5R5B1"/>
<keyword evidence="2" id="KW-1185">Reference proteome</keyword>
<evidence type="ECO:0000313" key="1">
    <source>
        <dbReference type="EMBL" id="MRX44764.1"/>
    </source>
</evidence>
<dbReference type="Proteomes" id="UP000476511">
    <property type="component" value="Unassembled WGS sequence"/>
</dbReference>
<gene>
    <name evidence="1" type="ORF">GJR97_13630</name>
</gene>